<organism evidence="2">
    <name type="scientific">Lotharella oceanica</name>
    <dbReference type="NCBI Taxonomy" id="641309"/>
    <lineage>
        <taxon>Eukaryota</taxon>
        <taxon>Sar</taxon>
        <taxon>Rhizaria</taxon>
        <taxon>Cercozoa</taxon>
        <taxon>Chlorarachniophyceae</taxon>
        <taxon>Lotharella</taxon>
    </lineage>
</organism>
<evidence type="ECO:0000256" key="1">
    <source>
        <dbReference type="SAM" id="MobiDB-lite"/>
    </source>
</evidence>
<protein>
    <submittedName>
        <fullName evidence="2">Uncharacterized protein</fullName>
    </submittedName>
</protein>
<accession>A0A7S2X8C0</accession>
<evidence type="ECO:0000313" key="2">
    <source>
        <dbReference type="EMBL" id="CAD9753981.1"/>
    </source>
</evidence>
<sequence>MSYPTESSLEQKIGSTCLSRLHALRTTSTMSQLKFRSYAGATTGKAAGGSNFIKCKTLTCAFRQVILSQLCSARRPFASSEGVTSTINEAFEQSKALEGDVSCMDIKDIDGLRSKLLDDPEGVAIDEALVQMGKQGKGKRFWALTREALGSKLNHTGHIVMASSRPFRLSHDSTGRAAFSLTTYEATVLHNVKDRDRTSGIMEWYRRFTKVVEVEGGSSSSTKGGGTNRKKRTNARYGTDRHKKKQERWVHIETEKRAVDLKMGQCRLAIGRLMGKIEKENGPTPAIVPDSKSCMKQGKPRGSDDSGRRDSKLAAGKVSEPNKAKSGVAASSVK</sequence>
<dbReference type="EMBL" id="HBHP01007977">
    <property type="protein sequence ID" value="CAD9753982.1"/>
    <property type="molecule type" value="Transcribed_RNA"/>
</dbReference>
<proteinExistence type="predicted"/>
<feature type="region of interest" description="Disordered" evidence="1">
    <location>
        <begin position="279"/>
        <end position="334"/>
    </location>
</feature>
<dbReference type="EMBL" id="HBHP01007976">
    <property type="protein sequence ID" value="CAD9753981.1"/>
    <property type="molecule type" value="Transcribed_RNA"/>
</dbReference>
<reference evidence="2" key="1">
    <citation type="submission" date="2021-01" db="EMBL/GenBank/DDBJ databases">
        <authorList>
            <person name="Corre E."/>
            <person name="Pelletier E."/>
            <person name="Niang G."/>
            <person name="Scheremetjew M."/>
            <person name="Finn R."/>
            <person name="Kale V."/>
            <person name="Holt S."/>
            <person name="Cochrane G."/>
            <person name="Meng A."/>
            <person name="Brown T."/>
            <person name="Cohen L."/>
        </authorList>
    </citation>
    <scope>NUCLEOTIDE SEQUENCE</scope>
    <source>
        <strain evidence="2">CCMP622</strain>
    </source>
</reference>
<name>A0A7S2X8C0_9EUKA</name>
<dbReference type="AlphaFoldDB" id="A0A7S2X8C0"/>
<evidence type="ECO:0000313" key="3">
    <source>
        <dbReference type="EMBL" id="CAD9753982.1"/>
    </source>
</evidence>
<feature type="compositionally biased region" description="Basic and acidic residues" evidence="1">
    <location>
        <begin position="301"/>
        <end position="312"/>
    </location>
</feature>
<feature type="region of interest" description="Disordered" evidence="1">
    <location>
        <begin position="215"/>
        <end position="248"/>
    </location>
</feature>
<gene>
    <name evidence="2" type="ORF">LSP00402_LOCUS4976</name>
    <name evidence="3" type="ORF">LSP00402_LOCUS4977</name>
</gene>